<reference evidence="4 5" key="1">
    <citation type="submission" date="2021-03" db="EMBL/GenBank/DDBJ databases">
        <title>Genomic Encyclopedia of Type Strains, Phase IV (KMG-IV): sequencing the most valuable type-strain genomes for metagenomic binning, comparative biology and taxonomic classification.</title>
        <authorList>
            <person name="Goeker M."/>
        </authorList>
    </citation>
    <scope>NUCLEOTIDE SEQUENCE [LARGE SCALE GENOMIC DNA]</scope>
    <source>
        <strain evidence="4 5">DSM 28650</strain>
    </source>
</reference>
<dbReference type="Proteomes" id="UP001519308">
    <property type="component" value="Unassembled WGS sequence"/>
</dbReference>
<keyword evidence="5" id="KW-1185">Reference proteome</keyword>
<sequence>MDINRILEIKNSSCITRVFYKNHEVWINSVDCENNIAQILDLQTYETYVVNCKKLLEGVCLNNSSLAVNPL</sequence>
<evidence type="ECO:0000313" key="4">
    <source>
        <dbReference type="EMBL" id="MBP2023944.1"/>
    </source>
</evidence>
<comment type="caution">
    <text evidence="4">The sequence shown here is derived from an EMBL/GenBank/DDBJ whole genome shotgun (WGS) entry which is preliminary data.</text>
</comment>
<protein>
    <submittedName>
        <fullName evidence="4">H-type small acid-soluble spore protein</fullName>
    </submittedName>
</protein>
<name>A0ABS4KBF4_9CLOT</name>
<dbReference type="InterPro" id="IPR012610">
    <property type="entry name" value="SASP_SspH"/>
</dbReference>
<proteinExistence type="inferred from homology"/>
<keyword evidence="3" id="KW-0749">Sporulation</keyword>
<dbReference type="EMBL" id="JAGGLL010000043">
    <property type="protein sequence ID" value="MBP2023944.1"/>
    <property type="molecule type" value="Genomic_DNA"/>
</dbReference>
<dbReference type="RefSeq" id="WP_021285802.1">
    <property type="nucleotide sequence ID" value="NZ_JAGGLL010000043.1"/>
</dbReference>
<evidence type="ECO:0000256" key="1">
    <source>
        <dbReference type="ARBA" id="ARBA00004288"/>
    </source>
</evidence>
<comment type="similarity">
    <text evidence="2">Belongs to the SspH family.</text>
</comment>
<comment type="subcellular location">
    <subcellularLocation>
        <location evidence="1">Spore core</location>
    </subcellularLocation>
</comment>
<evidence type="ECO:0000313" key="5">
    <source>
        <dbReference type="Proteomes" id="UP001519308"/>
    </source>
</evidence>
<accession>A0ABS4KBF4</accession>
<dbReference type="Pfam" id="PF08141">
    <property type="entry name" value="SspH"/>
    <property type="match status" value="1"/>
</dbReference>
<organism evidence="4 5">
    <name type="scientific">Clostridium punense</name>
    <dbReference type="NCBI Taxonomy" id="1054297"/>
    <lineage>
        <taxon>Bacteria</taxon>
        <taxon>Bacillati</taxon>
        <taxon>Bacillota</taxon>
        <taxon>Clostridia</taxon>
        <taxon>Eubacteriales</taxon>
        <taxon>Clostridiaceae</taxon>
        <taxon>Clostridium</taxon>
    </lineage>
</organism>
<evidence type="ECO:0000256" key="3">
    <source>
        <dbReference type="ARBA" id="ARBA00022969"/>
    </source>
</evidence>
<gene>
    <name evidence="4" type="ORF">J2Z44_003789</name>
</gene>
<evidence type="ECO:0000256" key="2">
    <source>
        <dbReference type="ARBA" id="ARBA00006573"/>
    </source>
</evidence>